<dbReference type="AlphaFoldDB" id="A0A382NM03"/>
<dbReference type="SUPFAM" id="SSF54637">
    <property type="entry name" value="Thioesterase/thiol ester dehydrase-isomerase"/>
    <property type="match status" value="1"/>
</dbReference>
<dbReference type="EMBL" id="UINC01101434">
    <property type="protein sequence ID" value="SVC62243.1"/>
    <property type="molecule type" value="Genomic_DNA"/>
</dbReference>
<reference evidence="1" key="1">
    <citation type="submission" date="2018-05" db="EMBL/GenBank/DDBJ databases">
        <authorList>
            <person name="Lanie J.A."/>
            <person name="Ng W.-L."/>
            <person name="Kazmierczak K.M."/>
            <person name="Andrzejewski T.M."/>
            <person name="Davidsen T.M."/>
            <person name="Wayne K.J."/>
            <person name="Tettelin H."/>
            <person name="Glass J.I."/>
            <person name="Rusch D."/>
            <person name="Podicherti R."/>
            <person name="Tsui H.-C.T."/>
            <person name="Winkler M.E."/>
        </authorList>
    </citation>
    <scope>NUCLEOTIDE SEQUENCE</scope>
</reference>
<proteinExistence type="predicted"/>
<evidence type="ECO:0000313" key="1">
    <source>
        <dbReference type="EMBL" id="SVC62243.1"/>
    </source>
</evidence>
<accession>A0A382NM03</accession>
<protein>
    <submittedName>
        <fullName evidence="1">Uncharacterized protein</fullName>
    </submittedName>
</protein>
<gene>
    <name evidence="1" type="ORF">METZ01_LOCUS315097</name>
</gene>
<organism evidence="1">
    <name type="scientific">marine metagenome</name>
    <dbReference type="NCBI Taxonomy" id="408172"/>
    <lineage>
        <taxon>unclassified sequences</taxon>
        <taxon>metagenomes</taxon>
        <taxon>ecological metagenomes</taxon>
    </lineage>
</organism>
<name>A0A382NM03_9ZZZZ</name>
<dbReference type="Gene3D" id="3.10.129.10">
    <property type="entry name" value="Hotdog Thioesterase"/>
    <property type="match status" value="1"/>
</dbReference>
<dbReference type="InterPro" id="IPR029069">
    <property type="entry name" value="HotDog_dom_sf"/>
</dbReference>
<sequence>MMSAFADGLLATAVSRQTKRRGVTVRMVCDLIEAVVVGTWLDGTAWVTGQESEMAYAEAEAFADGNLVFTASGVFRTFEG</sequence>